<dbReference type="HOGENOM" id="CLU_064886_3_0_5"/>
<dbReference type="RefSeq" id="WP_025300286.1">
    <property type="nucleotide sequence ID" value="NZ_CP006745.1"/>
</dbReference>
<dbReference type="KEGG" id="efk:P856_166"/>
<dbReference type="InterPro" id="IPR043129">
    <property type="entry name" value="ATPase_NBD"/>
</dbReference>
<reference evidence="2 3" key="1">
    <citation type="journal article" date="2013" name="PLoS ONE">
        <title>Bacterial endosymbiosis in a chordate host: long-term co-evolution and conservation of secondary metabolism.</title>
        <authorList>
            <person name="Kwan J.C."/>
            <person name="Schmidt E.W."/>
        </authorList>
    </citation>
    <scope>NUCLEOTIDE SEQUENCE [LARGE SCALE GENOMIC DNA]</scope>
    <source>
        <strain evidence="3">faulkneri L5</strain>
    </source>
</reference>
<dbReference type="PATRIC" id="fig|1401328.3.peg.157"/>
<protein>
    <submittedName>
        <fullName evidence="2">Peptidase M22, glycoprotease</fullName>
    </submittedName>
</protein>
<accession>V9TTB9</accession>
<name>V9TTB9_9PROT</name>
<organism evidence="2 3">
    <name type="scientific">Candidatus Endolissoclinum faulkneri L5</name>
    <dbReference type="NCBI Taxonomy" id="1401328"/>
    <lineage>
        <taxon>Bacteria</taxon>
        <taxon>Pseudomonadati</taxon>
        <taxon>Pseudomonadota</taxon>
        <taxon>Alphaproteobacteria</taxon>
        <taxon>Rhodospirillales</taxon>
        <taxon>Rhodospirillaceae</taxon>
        <taxon>Candidatus Endolissoclinum</taxon>
    </lineage>
</organism>
<keyword evidence="2" id="KW-0645">Protease</keyword>
<dbReference type="GO" id="GO:0005829">
    <property type="term" value="C:cytosol"/>
    <property type="evidence" value="ECO:0007669"/>
    <property type="project" value="TreeGrafter"/>
</dbReference>
<dbReference type="Proteomes" id="UP000018700">
    <property type="component" value="Chromosome"/>
</dbReference>
<gene>
    <name evidence="2" type="ORF">P856_166</name>
</gene>
<dbReference type="PANTHER" id="PTHR11735:SF11">
    <property type="entry name" value="TRNA THREONYLCARBAMOYLADENOSINE BIOSYNTHESIS PROTEIN TSAB"/>
    <property type="match status" value="1"/>
</dbReference>
<dbReference type="OrthoDB" id="9809995at2"/>
<keyword evidence="2" id="KW-0378">Hydrolase</keyword>
<dbReference type="GO" id="GO:0006508">
    <property type="term" value="P:proteolysis"/>
    <property type="evidence" value="ECO:0007669"/>
    <property type="project" value="UniProtKB-KW"/>
</dbReference>
<keyword evidence="3" id="KW-1185">Reference proteome</keyword>
<dbReference type="Gene3D" id="3.30.420.40">
    <property type="match status" value="2"/>
</dbReference>
<dbReference type="PANTHER" id="PTHR11735">
    <property type="entry name" value="TRNA N6-ADENOSINE THREONYLCARBAMOYLTRANSFERASE"/>
    <property type="match status" value="1"/>
</dbReference>
<dbReference type="InterPro" id="IPR022496">
    <property type="entry name" value="T6A_TsaB"/>
</dbReference>
<dbReference type="eggNOG" id="COG1214">
    <property type="taxonomic scope" value="Bacteria"/>
</dbReference>
<evidence type="ECO:0000313" key="3">
    <source>
        <dbReference type="Proteomes" id="UP000018700"/>
    </source>
</evidence>
<feature type="domain" description="Gcp-like" evidence="1">
    <location>
        <begin position="33"/>
        <end position="136"/>
    </location>
</feature>
<evidence type="ECO:0000259" key="1">
    <source>
        <dbReference type="Pfam" id="PF00814"/>
    </source>
</evidence>
<proteinExistence type="predicted"/>
<dbReference type="AlphaFoldDB" id="V9TTB9"/>
<sequence length="217" mass="22506">MSLVLAISCYTSSCSVAVANSGKTIAFKTLHISQGHAEVVIPMIELVMADAGCKVSDIEAVAAMVGPGSFTGIRIGLAAAKGIALAMGMPTVPVDSITALAYTAGNSDIPLLVALDNKNGNLICQWFTDNGSSINDLCLCTATEAVCLSPTVSFRVAGNVSEKVVLAATEAKKTAYVVQRCDVPDIRSIAILANDRLAIGAYGPLLPIYLRNPISFN</sequence>
<dbReference type="STRING" id="1401328.P856_166"/>
<dbReference type="InterPro" id="IPR000905">
    <property type="entry name" value="Gcp-like_dom"/>
</dbReference>
<dbReference type="GO" id="GO:0008233">
    <property type="term" value="F:peptidase activity"/>
    <property type="evidence" value="ECO:0007669"/>
    <property type="project" value="UniProtKB-KW"/>
</dbReference>
<evidence type="ECO:0000313" key="2">
    <source>
        <dbReference type="EMBL" id="AHC73402.1"/>
    </source>
</evidence>
<dbReference type="SUPFAM" id="SSF53067">
    <property type="entry name" value="Actin-like ATPase domain"/>
    <property type="match status" value="1"/>
</dbReference>
<dbReference type="Pfam" id="PF00814">
    <property type="entry name" value="TsaD"/>
    <property type="match status" value="1"/>
</dbReference>
<dbReference type="NCBIfam" id="TIGR03725">
    <property type="entry name" value="T6A_YeaZ"/>
    <property type="match status" value="1"/>
</dbReference>
<dbReference type="GO" id="GO:0002949">
    <property type="term" value="P:tRNA threonylcarbamoyladenosine modification"/>
    <property type="evidence" value="ECO:0007669"/>
    <property type="project" value="InterPro"/>
</dbReference>
<dbReference type="EMBL" id="CP006745">
    <property type="protein sequence ID" value="AHC73402.1"/>
    <property type="molecule type" value="Genomic_DNA"/>
</dbReference>